<evidence type="ECO:0000256" key="5">
    <source>
        <dbReference type="SAM" id="Coils"/>
    </source>
</evidence>
<dbReference type="RefSeq" id="WP_025226230.1">
    <property type="nucleotide sequence ID" value="NZ_CP007139.1"/>
</dbReference>
<feature type="coiled-coil region" evidence="5">
    <location>
        <begin position="190"/>
        <end position="217"/>
    </location>
</feature>
<protein>
    <submittedName>
        <fullName evidence="8">DNA recombination protein RmuC</fullName>
    </submittedName>
</protein>
<dbReference type="Proteomes" id="UP000027982">
    <property type="component" value="Chromosome"/>
</dbReference>
<dbReference type="Pfam" id="PF02646">
    <property type="entry name" value="RmuC"/>
    <property type="match status" value="1"/>
</dbReference>
<evidence type="ECO:0000256" key="4">
    <source>
        <dbReference type="ARBA" id="ARBA00023172"/>
    </source>
</evidence>
<keyword evidence="7" id="KW-1133">Transmembrane helix</keyword>
<feature type="region of interest" description="Disordered" evidence="6">
    <location>
        <begin position="463"/>
        <end position="483"/>
    </location>
</feature>
<evidence type="ECO:0000313" key="9">
    <source>
        <dbReference type="Proteomes" id="UP000027982"/>
    </source>
</evidence>
<evidence type="ECO:0000256" key="3">
    <source>
        <dbReference type="ARBA" id="ARBA00023054"/>
    </source>
</evidence>
<dbReference type="InterPro" id="IPR003798">
    <property type="entry name" value="DNA_recombination_RmuC"/>
</dbReference>
<dbReference type="GO" id="GO:0006310">
    <property type="term" value="P:DNA recombination"/>
    <property type="evidence" value="ECO:0007669"/>
    <property type="project" value="UniProtKB-KW"/>
</dbReference>
<dbReference type="EMBL" id="CP007139">
    <property type="protein sequence ID" value="AIE85181.1"/>
    <property type="molecule type" value="Genomic_DNA"/>
</dbReference>
<gene>
    <name evidence="8" type="ORF">OP10G_1813</name>
</gene>
<keyword evidence="4" id="KW-0233">DNA recombination</keyword>
<comment type="function">
    <text evidence="1">Involved in DNA recombination.</text>
</comment>
<keyword evidence="7" id="KW-0472">Membrane</keyword>
<keyword evidence="7" id="KW-0812">Transmembrane</keyword>
<feature type="coiled-coil region" evidence="5">
    <location>
        <begin position="63"/>
        <end position="143"/>
    </location>
</feature>
<accession>A0A068NP17</accession>
<keyword evidence="9" id="KW-1185">Reference proteome</keyword>
<evidence type="ECO:0000256" key="1">
    <source>
        <dbReference type="ARBA" id="ARBA00003416"/>
    </source>
</evidence>
<dbReference type="eggNOG" id="COG1322">
    <property type="taxonomic scope" value="Bacteria"/>
</dbReference>
<organism evidence="8 9">
    <name type="scientific">Fimbriimonas ginsengisoli Gsoil 348</name>
    <dbReference type="NCBI Taxonomy" id="661478"/>
    <lineage>
        <taxon>Bacteria</taxon>
        <taxon>Bacillati</taxon>
        <taxon>Armatimonadota</taxon>
        <taxon>Fimbriimonadia</taxon>
        <taxon>Fimbriimonadales</taxon>
        <taxon>Fimbriimonadaceae</taxon>
        <taxon>Fimbriimonas</taxon>
    </lineage>
</organism>
<keyword evidence="3 5" id="KW-0175">Coiled coil</keyword>
<name>A0A068NP17_FIMGI</name>
<feature type="transmembrane region" description="Helical" evidence="7">
    <location>
        <begin position="6"/>
        <end position="24"/>
    </location>
</feature>
<evidence type="ECO:0000256" key="7">
    <source>
        <dbReference type="SAM" id="Phobius"/>
    </source>
</evidence>
<dbReference type="KEGG" id="fgi:OP10G_1813"/>
<dbReference type="OrthoDB" id="9765111at2"/>
<dbReference type="PANTHER" id="PTHR30563">
    <property type="entry name" value="DNA RECOMBINATION PROTEIN RMUC"/>
    <property type="match status" value="1"/>
</dbReference>
<proteinExistence type="inferred from homology"/>
<dbReference type="STRING" id="661478.OP10G_1813"/>
<dbReference type="PANTHER" id="PTHR30563:SF0">
    <property type="entry name" value="DNA RECOMBINATION PROTEIN RMUC"/>
    <property type="match status" value="1"/>
</dbReference>
<dbReference type="AlphaFoldDB" id="A0A068NP17"/>
<reference evidence="8 9" key="1">
    <citation type="journal article" date="2014" name="PLoS ONE">
        <title>The first complete genome sequence of the class fimbriimonadia in the phylum armatimonadetes.</title>
        <authorList>
            <person name="Hu Z.Y."/>
            <person name="Wang Y.Z."/>
            <person name="Im W.T."/>
            <person name="Wang S.Y."/>
            <person name="Zhao G.P."/>
            <person name="Zheng H.J."/>
            <person name="Quan Z.X."/>
        </authorList>
    </citation>
    <scope>NUCLEOTIDE SEQUENCE [LARGE SCALE GENOMIC DNA]</scope>
    <source>
        <strain evidence="8">Gsoil 348</strain>
    </source>
</reference>
<comment type="similarity">
    <text evidence="2">Belongs to the RmuC family.</text>
</comment>
<evidence type="ECO:0000256" key="2">
    <source>
        <dbReference type="ARBA" id="ARBA00009840"/>
    </source>
</evidence>
<dbReference type="HOGENOM" id="CLU_024057_1_0_0"/>
<sequence>MSTSDLLIGLILGGAIGAVLSWLAHRPKSKALDSEREKNEALHRDLRTTAETAARLQGEGVAMQTLREQLETKEDELQAYIQRTTSLTGQLSEAKKEAEEVRAARRDALAEKDREVERLLAERERAMAEKFKLLEEAEKALSEKFGAVSVQSLKSATEEFLKLATERFDKKDEAADADLEKRQREIDGMLKPIADTLEKMERQHKEMEERRVSAFDAIEKGIRTLSEEADQLANALRKPNSRGAWGEMQLQVILENAGLQEGEHFVLQHSTEGEEGRLRTDVVIRLPKGRLLVIDSKAPLETYWEGMNAPDEATRVAKFASHARLVREHVKKLSNKSYWGRYDSSPDCVVMFIPTEGAYQAAFEADRSLLADAHQGRVYVANPMTLISMVHVAAYVLNEERLRENALEVRATGAELYKRLAKFVGDLDDLGRHLRLSVQDFNRAIGSLDGRVLPQARRMSALGAGSGGDIPSPEPVESLPRLVSSPEALDLPLPLESVDQ</sequence>
<evidence type="ECO:0000313" key="8">
    <source>
        <dbReference type="EMBL" id="AIE85181.1"/>
    </source>
</evidence>
<evidence type="ECO:0000256" key="6">
    <source>
        <dbReference type="SAM" id="MobiDB-lite"/>
    </source>
</evidence>